<dbReference type="InterPro" id="IPR010941">
    <property type="entry name" value="PhaC_N"/>
</dbReference>
<dbReference type="GO" id="GO:0042619">
    <property type="term" value="P:poly-hydroxybutyrate biosynthetic process"/>
    <property type="evidence" value="ECO:0007669"/>
    <property type="project" value="InterPro"/>
</dbReference>
<dbReference type="InterPro" id="IPR000073">
    <property type="entry name" value="AB_hydrolase_1"/>
</dbReference>
<dbReference type="GO" id="GO:0005737">
    <property type="term" value="C:cytoplasm"/>
    <property type="evidence" value="ECO:0007669"/>
    <property type="project" value="UniProtKB-SubCell"/>
</dbReference>
<dbReference type="Gene3D" id="3.40.50.1820">
    <property type="entry name" value="alpha/beta hydrolase"/>
    <property type="match status" value="1"/>
</dbReference>
<keyword evidence="3 7" id="KW-0808">Transferase</keyword>
<evidence type="ECO:0000313" key="8">
    <source>
        <dbReference type="Proteomes" id="UP000254677"/>
    </source>
</evidence>
<dbReference type="Pfam" id="PF07167">
    <property type="entry name" value="PhaC_N"/>
    <property type="match status" value="1"/>
</dbReference>
<keyword evidence="2" id="KW-0963">Cytoplasm</keyword>
<name>A0A378JAD6_9GAMM</name>
<evidence type="ECO:0000256" key="4">
    <source>
        <dbReference type="ARBA" id="ARBA00023315"/>
    </source>
</evidence>
<keyword evidence="8" id="KW-1185">Reference proteome</keyword>
<organism evidence="7 8">
    <name type="scientific">Legionella donaldsonii</name>
    <dbReference type="NCBI Taxonomy" id="45060"/>
    <lineage>
        <taxon>Bacteria</taxon>
        <taxon>Pseudomonadati</taxon>
        <taxon>Pseudomonadota</taxon>
        <taxon>Gammaproteobacteria</taxon>
        <taxon>Legionellales</taxon>
        <taxon>Legionellaceae</taxon>
        <taxon>Legionella</taxon>
    </lineage>
</organism>
<sequence length="590" mass="67612">MTQDAELHDIMQTIAAKSLNLLEGFKKQPEQMPGLIKQFMDLTSDYQALVITLLKNPEQVWQMQIAYWQDAIGLAQDQFNHWLEGKPMPINDRRFSGDEWLNNPFFNLLSQHYLLASEHMNSLLEHLNYGDKQLARRVQFFTRQYLDALSPANFLHTNPQLMAETLQSHGKNLLRGLQNLLTDMEAGSSRLLIKMTDTDAFKIGVNIATTPGKVVYRNDMMELIQYTAQTDKVQAVPLLLVPPWINKYYILDLSKHNSLIGWLVEQGITVFVISWVNPDASYAQKGIYDYLKDGPMTAIEIIQEQLRVKQVNVLGFCIGGTLIACMLAYLKAHREDSVRSATFLASMIDFSDPGDISVFIDEQQIVRIEEEMHSKGFLDGRFMASTFNSLRANDLVWSFFIKNYLQGKNPVPFDILYWNADATNMPAKMHSQYLRWMYLHNDLVKPGKIHLNHTPLDVTKIDVPTFFLSTQKDHIAPWQTTYKGFQLMRGKKRFLLGGSGHIAGIINPPSSEKYGFYRNNSTTQTAEEWLANATHNPGSWWPEWLEWLKKESGPLVSPPKFTDLPFKGLVDAPGTYVFKTYKLEPAKEQN</sequence>
<accession>A0A378JAD6</accession>
<evidence type="ECO:0000256" key="3">
    <source>
        <dbReference type="ARBA" id="ARBA00022679"/>
    </source>
</evidence>
<protein>
    <submittedName>
        <fullName evidence="7">Poly-beta-hydroxybutyrate polymerase</fullName>
        <ecNumber evidence="7">2.3.1.-</ecNumber>
    </submittedName>
</protein>
<evidence type="ECO:0000256" key="1">
    <source>
        <dbReference type="ARBA" id="ARBA00004496"/>
    </source>
</evidence>
<dbReference type="Proteomes" id="UP000254677">
    <property type="component" value="Unassembled WGS sequence"/>
</dbReference>
<keyword evidence="4 7" id="KW-0012">Acyltransferase</keyword>
<comment type="subcellular location">
    <subcellularLocation>
        <location evidence="1">Cytoplasm</location>
    </subcellularLocation>
</comment>
<dbReference type="PANTHER" id="PTHR36837:SF5">
    <property type="entry name" value="POLY-3-HYDROXYBUTYRATE SYNTHASE"/>
    <property type="match status" value="1"/>
</dbReference>
<gene>
    <name evidence="7" type="primary">phbC_2</name>
    <name evidence="7" type="ORF">NCTC13292_02691</name>
</gene>
<dbReference type="InterPro" id="IPR029058">
    <property type="entry name" value="AB_hydrolase_fold"/>
</dbReference>
<reference evidence="7 8" key="1">
    <citation type="submission" date="2018-06" db="EMBL/GenBank/DDBJ databases">
        <authorList>
            <consortium name="Pathogen Informatics"/>
            <person name="Doyle S."/>
        </authorList>
    </citation>
    <scope>NUCLEOTIDE SEQUENCE [LARGE SCALE GENOMIC DNA]</scope>
    <source>
        <strain evidence="7 8">NCTC13292</strain>
    </source>
</reference>
<feature type="domain" description="AB hydrolase-1" evidence="5">
    <location>
        <begin position="265"/>
        <end position="507"/>
    </location>
</feature>
<feature type="domain" description="Poly-beta-hydroxybutyrate polymerase N-terminal" evidence="6">
    <location>
        <begin position="91"/>
        <end position="263"/>
    </location>
</feature>
<evidence type="ECO:0000259" key="5">
    <source>
        <dbReference type="Pfam" id="PF00561"/>
    </source>
</evidence>
<dbReference type="PANTHER" id="PTHR36837">
    <property type="entry name" value="POLY(3-HYDROXYALKANOATE) POLYMERASE SUBUNIT PHAC"/>
    <property type="match status" value="1"/>
</dbReference>
<dbReference type="RefSeq" id="WP_115222240.1">
    <property type="nucleotide sequence ID" value="NZ_CAXYJE010000001.1"/>
</dbReference>
<evidence type="ECO:0000256" key="2">
    <source>
        <dbReference type="ARBA" id="ARBA00022490"/>
    </source>
</evidence>
<dbReference type="NCBIfam" id="TIGR01838">
    <property type="entry name" value="PHA_synth_I"/>
    <property type="match status" value="1"/>
</dbReference>
<dbReference type="EMBL" id="UGOA01000001">
    <property type="protein sequence ID" value="STX44326.1"/>
    <property type="molecule type" value="Genomic_DNA"/>
</dbReference>
<dbReference type="InterPro" id="IPR051321">
    <property type="entry name" value="PHA/PHB_synthase"/>
</dbReference>
<dbReference type="OrthoDB" id="7208816at2"/>
<dbReference type="SUPFAM" id="SSF53474">
    <property type="entry name" value="alpha/beta-Hydrolases"/>
    <property type="match status" value="1"/>
</dbReference>
<dbReference type="Pfam" id="PF00561">
    <property type="entry name" value="Abhydrolase_1"/>
    <property type="match status" value="1"/>
</dbReference>
<evidence type="ECO:0000259" key="6">
    <source>
        <dbReference type="Pfam" id="PF07167"/>
    </source>
</evidence>
<dbReference type="GO" id="GO:0016746">
    <property type="term" value="F:acyltransferase activity"/>
    <property type="evidence" value="ECO:0007669"/>
    <property type="project" value="UniProtKB-KW"/>
</dbReference>
<dbReference type="InterPro" id="IPR010963">
    <property type="entry name" value="PHA_synth_I"/>
</dbReference>
<proteinExistence type="predicted"/>
<dbReference type="AlphaFoldDB" id="A0A378JAD6"/>
<evidence type="ECO:0000313" key="7">
    <source>
        <dbReference type="EMBL" id="STX44326.1"/>
    </source>
</evidence>
<dbReference type="EC" id="2.3.1.-" evidence="7"/>